<evidence type="ECO:0000313" key="3">
    <source>
        <dbReference type="EMBL" id="HHK69064.1"/>
    </source>
</evidence>
<organism evidence="3">
    <name type="scientific">Caldiarchaeum subterraneum</name>
    <dbReference type="NCBI Taxonomy" id="311458"/>
    <lineage>
        <taxon>Archaea</taxon>
        <taxon>Nitrososphaerota</taxon>
        <taxon>Candidatus Caldarchaeales</taxon>
        <taxon>Candidatus Caldarchaeaceae</taxon>
        <taxon>Candidatus Caldarchaeum</taxon>
    </lineage>
</organism>
<dbReference type="GO" id="GO:0006633">
    <property type="term" value="P:fatty acid biosynthetic process"/>
    <property type="evidence" value="ECO:0007669"/>
    <property type="project" value="TreeGrafter"/>
</dbReference>
<proteinExistence type="inferred from homology"/>
<evidence type="ECO:0000256" key="2">
    <source>
        <dbReference type="ARBA" id="ARBA00023002"/>
    </source>
</evidence>
<dbReference type="PANTHER" id="PTHR42760">
    <property type="entry name" value="SHORT-CHAIN DEHYDROGENASES/REDUCTASES FAMILY MEMBER"/>
    <property type="match status" value="1"/>
</dbReference>
<reference evidence="3" key="1">
    <citation type="journal article" date="2020" name="mSystems">
        <title>Genome- and Community-Level Interaction Insights into Carbon Utilization and Element Cycling Functions of Hydrothermarchaeota in Hydrothermal Sediment.</title>
        <authorList>
            <person name="Zhou Z."/>
            <person name="Liu Y."/>
            <person name="Xu W."/>
            <person name="Pan J."/>
            <person name="Luo Z.H."/>
            <person name="Li M."/>
        </authorList>
    </citation>
    <scope>NUCLEOTIDE SEQUENCE [LARGE SCALE GENOMIC DNA]</scope>
    <source>
        <strain evidence="3">SpSt-1056</strain>
    </source>
</reference>
<dbReference type="FunFam" id="3.40.50.720:FF:000084">
    <property type="entry name" value="Short-chain dehydrogenase reductase"/>
    <property type="match status" value="1"/>
</dbReference>
<keyword evidence="2" id="KW-0560">Oxidoreductase</keyword>
<dbReference type="EMBL" id="DRWN01000067">
    <property type="protein sequence ID" value="HHK69064.1"/>
    <property type="molecule type" value="Genomic_DNA"/>
</dbReference>
<dbReference type="PRINTS" id="PR00081">
    <property type="entry name" value="GDHRDH"/>
</dbReference>
<name>A0A7C5LBI0_CALS0</name>
<dbReference type="Pfam" id="PF13561">
    <property type="entry name" value="adh_short_C2"/>
    <property type="match status" value="1"/>
</dbReference>
<dbReference type="GO" id="GO:0048038">
    <property type="term" value="F:quinone binding"/>
    <property type="evidence" value="ECO:0007669"/>
    <property type="project" value="TreeGrafter"/>
</dbReference>
<gene>
    <name evidence="3" type="ORF">ENM11_07975</name>
</gene>
<dbReference type="InterPro" id="IPR036291">
    <property type="entry name" value="NAD(P)-bd_dom_sf"/>
</dbReference>
<dbReference type="PROSITE" id="PS00061">
    <property type="entry name" value="ADH_SHORT"/>
    <property type="match status" value="1"/>
</dbReference>
<protein>
    <submittedName>
        <fullName evidence="3">SDR family oxidoreductase</fullName>
    </submittedName>
</protein>
<comment type="similarity">
    <text evidence="1">Belongs to the short-chain dehydrogenases/reductases (SDR) family.</text>
</comment>
<dbReference type="AlphaFoldDB" id="A0A7C5LBI0"/>
<accession>A0A7C5LBI0</accession>
<dbReference type="PANTHER" id="PTHR42760:SF133">
    <property type="entry name" value="3-OXOACYL-[ACYL-CARRIER-PROTEIN] REDUCTASE"/>
    <property type="match status" value="1"/>
</dbReference>
<dbReference type="InterPro" id="IPR002347">
    <property type="entry name" value="SDR_fam"/>
</dbReference>
<dbReference type="PRINTS" id="PR00080">
    <property type="entry name" value="SDRFAMILY"/>
</dbReference>
<dbReference type="SUPFAM" id="SSF51735">
    <property type="entry name" value="NAD(P)-binding Rossmann-fold domains"/>
    <property type="match status" value="1"/>
</dbReference>
<dbReference type="Gene3D" id="3.40.50.720">
    <property type="entry name" value="NAD(P)-binding Rossmann-like Domain"/>
    <property type="match status" value="1"/>
</dbReference>
<sequence length="280" mass="30946">MSWGRLPTEPKIEGEVVPERHPVKPGRRFEGLNCMVTGAGRGFGRLIAMAFAREGGNVVVHYNTSVESALQTAKEIESMGVRAFTVKADVTKWDEVKQAVDKVWREFGPIDVLVNNVGDTAPGQMSWREITEERIDRVLAVDIKGTLFMTHEVGLRMLERKKGSIVNICSNVISTGSPRAPQYAASKYGVLGLTKSYAHAFAPWVRVNAAAPGYMETESLLKRPDWTPERRKWIVEHTPLRRIGKPEDIVPVVLFLASDDAMHMTGNVVICDGGFSMPGA</sequence>
<evidence type="ECO:0000256" key="1">
    <source>
        <dbReference type="ARBA" id="ARBA00006484"/>
    </source>
</evidence>
<dbReference type="GO" id="GO:0016616">
    <property type="term" value="F:oxidoreductase activity, acting on the CH-OH group of donors, NAD or NADP as acceptor"/>
    <property type="evidence" value="ECO:0007669"/>
    <property type="project" value="TreeGrafter"/>
</dbReference>
<dbReference type="InterPro" id="IPR020904">
    <property type="entry name" value="Sc_DH/Rdtase_CS"/>
</dbReference>
<comment type="caution">
    <text evidence="3">The sequence shown here is derived from an EMBL/GenBank/DDBJ whole genome shotgun (WGS) entry which is preliminary data.</text>
</comment>